<evidence type="ECO:0000313" key="2">
    <source>
        <dbReference type="EMBL" id="KAK4414971.1"/>
    </source>
</evidence>
<reference evidence="2" key="2">
    <citation type="journal article" date="2024" name="Plant">
        <title>Genomic evolution and insights into agronomic trait innovations of Sesamum species.</title>
        <authorList>
            <person name="Miao H."/>
            <person name="Wang L."/>
            <person name="Qu L."/>
            <person name="Liu H."/>
            <person name="Sun Y."/>
            <person name="Le M."/>
            <person name="Wang Q."/>
            <person name="Wei S."/>
            <person name="Zheng Y."/>
            <person name="Lin W."/>
            <person name="Duan Y."/>
            <person name="Cao H."/>
            <person name="Xiong S."/>
            <person name="Wang X."/>
            <person name="Wei L."/>
            <person name="Li C."/>
            <person name="Ma Q."/>
            <person name="Ju M."/>
            <person name="Zhao R."/>
            <person name="Li G."/>
            <person name="Mu C."/>
            <person name="Tian Q."/>
            <person name="Mei H."/>
            <person name="Zhang T."/>
            <person name="Gao T."/>
            <person name="Zhang H."/>
        </authorList>
    </citation>
    <scope>NUCLEOTIDE SEQUENCE</scope>
    <source>
        <strain evidence="2">3651</strain>
    </source>
</reference>
<organism evidence="2 3">
    <name type="scientific">Sesamum alatum</name>
    <dbReference type="NCBI Taxonomy" id="300844"/>
    <lineage>
        <taxon>Eukaryota</taxon>
        <taxon>Viridiplantae</taxon>
        <taxon>Streptophyta</taxon>
        <taxon>Embryophyta</taxon>
        <taxon>Tracheophyta</taxon>
        <taxon>Spermatophyta</taxon>
        <taxon>Magnoliopsida</taxon>
        <taxon>eudicotyledons</taxon>
        <taxon>Gunneridae</taxon>
        <taxon>Pentapetalae</taxon>
        <taxon>asterids</taxon>
        <taxon>lamiids</taxon>
        <taxon>Lamiales</taxon>
        <taxon>Pedaliaceae</taxon>
        <taxon>Sesamum</taxon>
    </lineage>
</organism>
<comment type="caution">
    <text evidence="2">The sequence shown here is derived from an EMBL/GenBank/DDBJ whole genome shotgun (WGS) entry which is preliminary data.</text>
</comment>
<reference evidence="2" key="1">
    <citation type="submission" date="2020-06" db="EMBL/GenBank/DDBJ databases">
        <authorList>
            <person name="Li T."/>
            <person name="Hu X."/>
            <person name="Zhang T."/>
            <person name="Song X."/>
            <person name="Zhang H."/>
            <person name="Dai N."/>
            <person name="Sheng W."/>
            <person name="Hou X."/>
            <person name="Wei L."/>
        </authorList>
    </citation>
    <scope>NUCLEOTIDE SEQUENCE</scope>
    <source>
        <strain evidence="2">3651</strain>
        <tissue evidence="2">Leaf</tissue>
    </source>
</reference>
<evidence type="ECO:0000313" key="3">
    <source>
        <dbReference type="Proteomes" id="UP001293254"/>
    </source>
</evidence>
<dbReference type="AlphaFoldDB" id="A0AAE1XN79"/>
<gene>
    <name evidence="2" type="ORF">Salat_2604100</name>
</gene>
<name>A0AAE1XN79_9LAMI</name>
<keyword evidence="3" id="KW-1185">Reference proteome</keyword>
<protein>
    <submittedName>
        <fullName evidence="2">Uncharacterized protein</fullName>
    </submittedName>
</protein>
<dbReference type="EMBL" id="JACGWO010000011">
    <property type="protein sequence ID" value="KAK4414971.1"/>
    <property type="molecule type" value="Genomic_DNA"/>
</dbReference>
<accession>A0AAE1XN79</accession>
<feature type="region of interest" description="Disordered" evidence="1">
    <location>
        <begin position="1"/>
        <end position="105"/>
    </location>
</feature>
<feature type="region of interest" description="Disordered" evidence="1">
    <location>
        <begin position="119"/>
        <end position="175"/>
    </location>
</feature>
<proteinExistence type="predicted"/>
<evidence type="ECO:0000256" key="1">
    <source>
        <dbReference type="SAM" id="MobiDB-lite"/>
    </source>
</evidence>
<sequence>MVAGRTKGSSYVPHTTPAVDQQAVEDMTGSEQEPIVPGPTIGQSQDPEMPPPRHVEQGSGDSSEMRPDVEQAGGNTPIALAADTTRDKLPGCVENTSDRDFSPLGIGTEDEVIALTGEGVVQTDEEAVSKRMARHRRGRSMGEDPSGHSASPDYGRAVSSPHRIITSSTVRSTIP</sequence>
<dbReference type="Proteomes" id="UP001293254">
    <property type="component" value="Unassembled WGS sequence"/>
</dbReference>
<feature type="compositionally biased region" description="Polar residues" evidence="1">
    <location>
        <begin position="165"/>
        <end position="175"/>
    </location>
</feature>